<dbReference type="PANTHER" id="PTHR14633:SF3">
    <property type="entry name" value="LITTLE ELONGATION COMPLEX SUBUNIT 2"/>
    <property type="match status" value="1"/>
</dbReference>
<evidence type="ECO:0000313" key="2">
    <source>
        <dbReference type="Proteomes" id="UP000095282"/>
    </source>
</evidence>
<feature type="region of interest" description="Disordered" evidence="1">
    <location>
        <begin position="558"/>
        <end position="627"/>
    </location>
</feature>
<feature type="region of interest" description="Disordered" evidence="1">
    <location>
        <begin position="511"/>
        <end position="543"/>
    </location>
</feature>
<feature type="compositionally biased region" description="Low complexity" evidence="1">
    <location>
        <begin position="227"/>
        <end position="249"/>
    </location>
</feature>
<name>A0A1I7U328_9PELO</name>
<keyword evidence="2" id="KW-1185">Reference proteome</keyword>
<evidence type="ECO:0000313" key="3">
    <source>
        <dbReference type="WBParaSite" id="Csp11.Scaffold629.g14355.t1"/>
    </source>
</evidence>
<reference evidence="3" key="1">
    <citation type="submission" date="2016-11" db="UniProtKB">
        <authorList>
            <consortium name="WormBaseParasite"/>
        </authorList>
    </citation>
    <scope>IDENTIFICATION</scope>
</reference>
<dbReference type="GO" id="GO:0045945">
    <property type="term" value="P:positive regulation of transcription by RNA polymerase III"/>
    <property type="evidence" value="ECO:0007669"/>
    <property type="project" value="TreeGrafter"/>
</dbReference>
<dbReference type="GO" id="GO:0042795">
    <property type="term" value="P:snRNA transcription by RNA polymerase II"/>
    <property type="evidence" value="ECO:0007669"/>
    <property type="project" value="TreeGrafter"/>
</dbReference>
<evidence type="ECO:0000256" key="1">
    <source>
        <dbReference type="SAM" id="MobiDB-lite"/>
    </source>
</evidence>
<feature type="compositionally biased region" description="Gly residues" evidence="1">
    <location>
        <begin position="577"/>
        <end position="607"/>
    </location>
</feature>
<sequence length="627" mass="70503">MLYQGQWRHPGNKHELKDIRKACEAEYDTLVAAALEHARKEAVHPLDLTSPGTVKTVLTAFRRREPPPSHYLFKTPIFTVENIETTAGIRSENQAIIPKMERILKKAGWMDELTIPDITKKCALNVNRGLMMMKPSILLDPLAQSLISTCAGVSVMMDATTVCHLLAPNWEARDYEFGMPIEVKTERIDGSEKKIVIVSKPMPSNTITRASIQRKTLKKTLKKQFVTKKAPAKAAPSADQPSTSSSENPKPSEESDSQESQESEAPSSDFLDDIISKMEKPKRKPKKEQLGDSMYQYAIFRIGDARLLVRSNAPYQFIQPGEKKYTLLQNARGITFEPRIEYLPTGGAMDLGAAEWVWNYTKAILKMSDSHILYRASYKLDHLLQVDALTMRPDLQEPPPDALGLLSSRCLMLERMIAQLENLEDGEYMAFQSKNVPLVVVSKCSDEDRGGVSIDAMRIKEDDIQMIPDQNSDDFFYGFAPEVPFQWQIVQGRAPRLLLAKDSPAATFVPSKNNRERVERQRHSIKRKFQEKKAEKEEAKRQKEIDWDDPNLYADFTNPSIAPMDFTRKQQKRKRGFGGGRGGGRGGKWEWRGGGGRGGRGRGGAGRGGDHHEEGGPSQEHTIPNIP</sequence>
<proteinExistence type="predicted"/>
<dbReference type="Proteomes" id="UP000095282">
    <property type="component" value="Unplaced"/>
</dbReference>
<dbReference type="STRING" id="1561998.A0A1I7U328"/>
<dbReference type="PANTHER" id="PTHR14633">
    <property type="entry name" value="LITTLE ELONGATION COMPLEX SUBUNIT 2"/>
    <property type="match status" value="1"/>
</dbReference>
<dbReference type="AlphaFoldDB" id="A0A1I7U328"/>
<protein>
    <submittedName>
        <fullName evidence="3">NARG2_C domain-containing protein</fullName>
    </submittedName>
</protein>
<feature type="region of interest" description="Disordered" evidence="1">
    <location>
        <begin position="224"/>
        <end position="273"/>
    </location>
</feature>
<accession>A0A1I7U328</accession>
<organism evidence="2 3">
    <name type="scientific">Caenorhabditis tropicalis</name>
    <dbReference type="NCBI Taxonomy" id="1561998"/>
    <lineage>
        <taxon>Eukaryota</taxon>
        <taxon>Metazoa</taxon>
        <taxon>Ecdysozoa</taxon>
        <taxon>Nematoda</taxon>
        <taxon>Chromadorea</taxon>
        <taxon>Rhabditida</taxon>
        <taxon>Rhabditina</taxon>
        <taxon>Rhabditomorpha</taxon>
        <taxon>Rhabditoidea</taxon>
        <taxon>Rhabditidae</taxon>
        <taxon>Peloderinae</taxon>
        <taxon>Caenorhabditis</taxon>
    </lineage>
</organism>
<feature type="compositionally biased region" description="Basic and acidic residues" evidence="1">
    <location>
        <begin position="513"/>
        <end position="522"/>
    </location>
</feature>
<dbReference type="eggNOG" id="ENOG502SD2D">
    <property type="taxonomic scope" value="Eukaryota"/>
</dbReference>
<feature type="compositionally biased region" description="Basic and acidic residues" evidence="1">
    <location>
        <begin position="531"/>
        <end position="543"/>
    </location>
</feature>
<dbReference type="GO" id="GO:0042796">
    <property type="term" value="P:snRNA transcription by RNA polymerase III"/>
    <property type="evidence" value="ECO:0007669"/>
    <property type="project" value="TreeGrafter"/>
</dbReference>
<dbReference type="WBParaSite" id="Csp11.Scaffold629.g14355.t1">
    <property type="protein sequence ID" value="Csp11.Scaffold629.g14355.t1"/>
    <property type="gene ID" value="Csp11.Scaffold629.g14355"/>
</dbReference>